<dbReference type="SUPFAM" id="SSF48726">
    <property type="entry name" value="Immunoglobulin"/>
    <property type="match status" value="1"/>
</dbReference>
<dbReference type="AlphaFoldDB" id="A0A6J8A382"/>
<dbReference type="OrthoDB" id="6195357at2759"/>
<name>A0A6J8A382_MYTCO</name>
<organism evidence="2 3">
    <name type="scientific">Mytilus coruscus</name>
    <name type="common">Sea mussel</name>
    <dbReference type="NCBI Taxonomy" id="42192"/>
    <lineage>
        <taxon>Eukaryota</taxon>
        <taxon>Metazoa</taxon>
        <taxon>Spiralia</taxon>
        <taxon>Lophotrochozoa</taxon>
        <taxon>Mollusca</taxon>
        <taxon>Bivalvia</taxon>
        <taxon>Autobranchia</taxon>
        <taxon>Pteriomorphia</taxon>
        <taxon>Mytilida</taxon>
        <taxon>Mytiloidea</taxon>
        <taxon>Mytilidae</taxon>
        <taxon>Mytilinae</taxon>
        <taxon>Mytilus</taxon>
    </lineage>
</organism>
<feature type="domain" description="Ig-like" evidence="1">
    <location>
        <begin position="110"/>
        <end position="206"/>
    </location>
</feature>
<sequence>MQRKNCLVDLYNNIIDINTESAIKGDSIFYEFKKKLDSGDSPKVLSVILNERGEEVVYCEDTGSRNESGSAMAVHLESTTNSSIDIELKSDCDDREHCTGVACNRCYFHPPVVTISVLEPVVIDDNATIICRILPLTRDTQILWFMSNGTFSRTIHNSDKYQVTTSKTMKSSFLVIYLVQHEDELNYSCQAINFIQTGMSNQVQFTAVEFTTENITSTDHNLTTPESNLYSNLQSNMSFSTNPKMTSSPRSINTRRKLTTLKLSSTSKYITTSSSVKGASGFISRISSTTKPTTSLTNVKSVNTAITKDNNMLPSVTIPDRTSSLAVSSTRKSTTISSTGKATGTITPTVSPITKQSTASLCDKTHSSTFEALRSTVGIHVCYIKMETYQKNI</sequence>
<reference evidence="2 3" key="1">
    <citation type="submission" date="2020-06" db="EMBL/GenBank/DDBJ databases">
        <authorList>
            <person name="Li R."/>
            <person name="Bekaert M."/>
        </authorList>
    </citation>
    <scope>NUCLEOTIDE SEQUENCE [LARGE SCALE GENOMIC DNA]</scope>
    <source>
        <strain evidence="3">wild</strain>
    </source>
</reference>
<dbReference type="PROSITE" id="PS50835">
    <property type="entry name" value="IG_LIKE"/>
    <property type="match status" value="1"/>
</dbReference>
<protein>
    <recommendedName>
        <fullName evidence="1">Ig-like domain-containing protein</fullName>
    </recommendedName>
</protein>
<dbReference type="InterPro" id="IPR007110">
    <property type="entry name" value="Ig-like_dom"/>
</dbReference>
<gene>
    <name evidence="2" type="ORF">MCOR_3392</name>
</gene>
<evidence type="ECO:0000259" key="1">
    <source>
        <dbReference type="PROSITE" id="PS50835"/>
    </source>
</evidence>
<dbReference type="InterPro" id="IPR013783">
    <property type="entry name" value="Ig-like_fold"/>
</dbReference>
<evidence type="ECO:0000313" key="3">
    <source>
        <dbReference type="Proteomes" id="UP000507470"/>
    </source>
</evidence>
<dbReference type="InterPro" id="IPR036179">
    <property type="entry name" value="Ig-like_dom_sf"/>
</dbReference>
<evidence type="ECO:0000313" key="2">
    <source>
        <dbReference type="EMBL" id="CAC5361164.1"/>
    </source>
</evidence>
<dbReference type="Proteomes" id="UP000507470">
    <property type="component" value="Unassembled WGS sequence"/>
</dbReference>
<keyword evidence="3" id="KW-1185">Reference proteome</keyword>
<proteinExistence type="predicted"/>
<accession>A0A6J8A382</accession>
<dbReference type="EMBL" id="CACVKT020000584">
    <property type="protein sequence ID" value="CAC5361164.1"/>
    <property type="molecule type" value="Genomic_DNA"/>
</dbReference>
<dbReference type="Gene3D" id="2.60.40.10">
    <property type="entry name" value="Immunoglobulins"/>
    <property type="match status" value="1"/>
</dbReference>